<accession>A0A1G6TY65</accession>
<keyword evidence="4" id="KW-0489">Methyltransferase</keyword>
<organism evidence="4 5">
    <name type="scientific">Paraburkholderia lycopersici</name>
    <dbReference type="NCBI Taxonomy" id="416944"/>
    <lineage>
        <taxon>Bacteria</taxon>
        <taxon>Pseudomonadati</taxon>
        <taxon>Pseudomonadota</taxon>
        <taxon>Betaproteobacteria</taxon>
        <taxon>Burkholderiales</taxon>
        <taxon>Burkholderiaceae</taxon>
        <taxon>Paraburkholderia</taxon>
    </lineage>
</organism>
<dbReference type="GO" id="GO:0008168">
    <property type="term" value="F:methyltransferase activity"/>
    <property type="evidence" value="ECO:0007669"/>
    <property type="project" value="UniProtKB-KW"/>
</dbReference>
<dbReference type="Pfam" id="PF13649">
    <property type="entry name" value="Methyltransf_25"/>
    <property type="match status" value="1"/>
</dbReference>
<keyword evidence="1 4" id="KW-0808">Transferase</keyword>
<dbReference type="OrthoDB" id="9779941at2"/>
<feature type="domain" description="Methyltransferase" evidence="3">
    <location>
        <begin position="71"/>
        <end position="167"/>
    </location>
</feature>
<dbReference type="CDD" id="cd02440">
    <property type="entry name" value="AdoMet_MTases"/>
    <property type="match status" value="1"/>
</dbReference>
<dbReference type="STRING" id="416944.SAMN05421548_1188"/>
<dbReference type="InterPro" id="IPR041698">
    <property type="entry name" value="Methyltransf_25"/>
</dbReference>
<evidence type="ECO:0000256" key="2">
    <source>
        <dbReference type="SAM" id="MobiDB-lite"/>
    </source>
</evidence>
<evidence type="ECO:0000256" key="1">
    <source>
        <dbReference type="ARBA" id="ARBA00022679"/>
    </source>
</evidence>
<evidence type="ECO:0000313" key="4">
    <source>
        <dbReference type="EMBL" id="SDD34028.1"/>
    </source>
</evidence>
<dbReference type="InterPro" id="IPR029063">
    <property type="entry name" value="SAM-dependent_MTases_sf"/>
</dbReference>
<protein>
    <submittedName>
        <fullName evidence="4">Methyltransferase domain-containing protein</fullName>
    </submittedName>
</protein>
<dbReference type="SUPFAM" id="SSF53335">
    <property type="entry name" value="S-adenosyl-L-methionine-dependent methyltransferases"/>
    <property type="match status" value="1"/>
</dbReference>
<keyword evidence="5" id="KW-1185">Reference proteome</keyword>
<gene>
    <name evidence="4" type="ORF">SAMN05421548_1188</name>
</gene>
<dbReference type="GO" id="GO:0032259">
    <property type="term" value="P:methylation"/>
    <property type="evidence" value="ECO:0007669"/>
    <property type="project" value="UniProtKB-KW"/>
</dbReference>
<evidence type="ECO:0000259" key="3">
    <source>
        <dbReference type="Pfam" id="PF13649"/>
    </source>
</evidence>
<sequence>MEEIPQAPAVEKPLIAGDGIVTGNASWSFGGDTSRHFEAHVSKSVPRYADGHRIVLGLSDFFVKRDSVCYEIGCSTGTLTRQLAQCHAGTVRWVGIDIEANMIDQAKRYLTQVSPQPDNVQYLVGDALSFEYEPSDLIVAYYTVQFIAPRVRQQLLDRIYQSLNWGGAFLLFERVRTTLRALTSRGPRWPKVSTRCWRWRARPRRNRSRSWSGAPARCVRRSAGAARRRRSGVAQSVRARAVRAPATHH</sequence>
<dbReference type="EMBL" id="FMYQ01000018">
    <property type="protein sequence ID" value="SDD34028.1"/>
    <property type="molecule type" value="Genomic_DNA"/>
</dbReference>
<reference evidence="5" key="1">
    <citation type="submission" date="2016-09" db="EMBL/GenBank/DDBJ databases">
        <authorList>
            <person name="Varghese N."/>
            <person name="Submissions S."/>
        </authorList>
    </citation>
    <scope>NUCLEOTIDE SEQUENCE [LARGE SCALE GENOMIC DNA]</scope>
    <source>
        <strain evidence="5">TNe-862</strain>
    </source>
</reference>
<dbReference type="PANTHER" id="PTHR43861:SF2">
    <property type="entry name" value="CARBOXY-S-ADENOSYL-L-METHIONINE SYNTHASE"/>
    <property type="match status" value="1"/>
</dbReference>
<dbReference type="Proteomes" id="UP000198908">
    <property type="component" value="Unassembled WGS sequence"/>
</dbReference>
<feature type="compositionally biased region" description="Low complexity" evidence="2">
    <location>
        <begin position="232"/>
        <end position="249"/>
    </location>
</feature>
<feature type="region of interest" description="Disordered" evidence="2">
    <location>
        <begin position="223"/>
        <end position="249"/>
    </location>
</feature>
<name>A0A1G6TY65_9BURK</name>
<proteinExistence type="predicted"/>
<dbReference type="AlphaFoldDB" id="A0A1G6TY65"/>
<evidence type="ECO:0000313" key="5">
    <source>
        <dbReference type="Proteomes" id="UP000198908"/>
    </source>
</evidence>
<dbReference type="Gene3D" id="3.40.50.150">
    <property type="entry name" value="Vaccinia Virus protein VP39"/>
    <property type="match status" value="1"/>
</dbReference>
<dbReference type="PANTHER" id="PTHR43861">
    <property type="entry name" value="TRANS-ACONITATE 2-METHYLTRANSFERASE-RELATED"/>
    <property type="match status" value="1"/>
</dbReference>